<dbReference type="EMBL" id="GL871031">
    <property type="protein sequence ID" value="EGC36312.1"/>
    <property type="molecule type" value="Genomic_DNA"/>
</dbReference>
<dbReference type="RefSeq" id="XP_003287190.1">
    <property type="nucleotide sequence ID" value="XM_003287142.1"/>
</dbReference>
<proteinExistence type="predicted"/>
<keyword evidence="2" id="KW-1133">Transmembrane helix</keyword>
<feature type="region of interest" description="Disordered" evidence="1">
    <location>
        <begin position="388"/>
        <end position="419"/>
    </location>
</feature>
<feature type="transmembrane region" description="Helical" evidence="2">
    <location>
        <begin position="117"/>
        <end position="133"/>
    </location>
</feature>
<dbReference type="GeneID" id="10500910"/>
<evidence type="ECO:0000256" key="2">
    <source>
        <dbReference type="SAM" id="Phobius"/>
    </source>
</evidence>
<feature type="transmembrane region" description="Helical" evidence="2">
    <location>
        <begin position="77"/>
        <end position="105"/>
    </location>
</feature>
<dbReference type="eggNOG" id="ENOG502RFFX">
    <property type="taxonomic scope" value="Eukaryota"/>
</dbReference>
<feature type="transmembrane region" description="Helical" evidence="2">
    <location>
        <begin position="280"/>
        <end position="297"/>
    </location>
</feature>
<dbReference type="KEGG" id="dpp:DICPUDRAFT_151263"/>
<name>F0ZIE6_DICPU</name>
<feature type="transmembrane region" description="Helical" evidence="2">
    <location>
        <begin position="209"/>
        <end position="229"/>
    </location>
</feature>
<keyword evidence="4" id="KW-1185">Reference proteome</keyword>
<dbReference type="OMA" id="FEVAMMK"/>
<keyword evidence="2" id="KW-0472">Membrane</keyword>
<sequence length="511" mass="58138">MKFFKMFEMESFQSKLDGMKKSLRAQIFILTLIGWAVALSIDRTIVNDYRIDADNKYSNEDDFLAHQDLIRSRSDKIALTILAVFETLLFGLGIGFFVAVGFRVFKIRNNMLRKRMIWCWGCISFFMISWWPHSTSHSLVLSSSGNHYDNYIAIEVSFHWTILFCSLTLSFFQYDLILLMFEVAMMKKKMETRKECNPLKMDWKYNFKYHALVFLFLFFSGGLVIMFVFDELKSDMEPYQKFFFITFKLVDSIILGCAAAFTYIASRIIYLLPPSNGKKVAIISSFCIAFLFFVGYGHPLAHTHSPSTMKTTVIIDYTIHLPIIITTGILAFYQFRMLELSTDTSSSLCMAAKLRNRPHKYSFPIRSLGIKSGAGATNISIGVVNSSESKYSGTPEHTGEYTDHSAITTDEKPIPPTNNEAQSCMAIEMDDMKKSMSDNEEMQQNSGGVSVDIRASANEQEINIERSSEQPNVPSAASVNPVTEIEINNEDGGDDEILPTEHDIDEFMDQM</sequence>
<organism evidence="3 4">
    <name type="scientific">Dictyostelium purpureum</name>
    <name type="common">Slime mold</name>
    <dbReference type="NCBI Taxonomy" id="5786"/>
    <lineage>
        <taxon>Eukaryota</taxon>
        <taxon>Amoebozoa</taxon>
        <taxon>Evosea</taxon>
        <taxon>Eumycetozoa</taxon>
        <taxon>Dictyostelia</taxon>
        <taxon>Dictyosteliales</taxon>
        <taxon>Dictyosteliaceae</taxon>
        <taxon>Dictyostelium</taxon>
    </lineage>
</organism>
<evidence type="ECO:0000256" key="1">
    <source>
        <dbReference type="SAM" id="MobiDB-lite"/>
    </source>
</evidence>
<evidence type="ECO:0000313" key="4">
    <source>
        <dbReference type="Proteomes" id="UP000001064"/>
    </source>
</evidence>
<dbReference type="Proteomes" id="UP000001064">
    <property type="component" value="Unassembled WGS sequence"/>
</dbReference>
<gene>
    <name evidence="3" type="ORF">DICPUDRAFT_151263</name>
</gene>
<dbReference type="FunCoup" id="F0ZIE6">
    <property type="interactions" value="743"/>
</dbReference>
<dbReference type="AlphaFoldDB" id="F0ZIE6"/>
<dbReference type="OrthoDB" id="16189at2759"/>
<dbReference type="VEuPathDB" id="AmoebaDB:DICPUDRAFT_151263"/>
<evidence type="ECO:0000313" key="3">
    <source>
        <dbReference type="EMBL" id="EGC36312.1"/>
    </source>
</evidence>
<feature type="compositionally biased region" description="Basic and acidic residues" evidence="1">
    <location>
        <begin position="397"/>
        <end position="413"/>
    </location>
</feature>
<accession>F0ZIE6</accession>
<keyword evidence="2" id="KW-0812">Transmembrane</keyword>
<reference evidence="4" key="1">
    <citation type="journal article" date="2011" name="Genome Biol.">
        <title>Comparative genomics of the social amoebae Dictyostelium discoideum and Dictyostelium purpureum.</title>
        <authorList>
            <consortium name="US DOE Joint Genome Institute (JGI-PGF)"/>
            <person name="Sucgang R."/>
            <person name="Kuo A."/>
            <person name="Tian X."/>
            <person name="Salerno W."/>
            <person name="Parikh A."/>
            <person name="Feasley C.L."/>
            <person name="Dalin E."/>
            <person name="Tu H."/>
            <person name="Huang E."/>
            <person name="Barry K."/>
            <person name="Lindquist E."/>
            <person name="Shapiro H."/>
            <person name="Bruce D."/>
            <person name="Schmutz J."/>
            <person name="Salamov A."/>
            <person name="Fey P."/>
            <person name="Gaudet P."/>
            <person name="Anjard C."/>
            <person name="Babu M.M."/>
            <person name="Basu S."/>
            <person name="Bushmanova Y."/>
            <person name="van der Wel H."/>
            <person name="Katoh-Kurasawa M."/>
            <person name="Dinh C."/>
            <person name="Coutinho P.M."/>
            <person name="Saito T."/>
            <person name="Elias M."/>
            <person name="Schaap P."/>
            <person name="Kay R.R."/>
            <person name="Henrissat B."/>
            <person name="Eichinger L."/>
            <person name="Rivero F."/>
            <person name="Putnam N.H."/>
            <person name="West C.M."/>
            <person name="Loomis W.F."/>
            <person name="Chisholm R.L."/>
            <person name="Shaulsky G."/>
            <person name="Strassmann J.E."/>
            <person name="Queller D.C."/>
            <person name="Kuspa A."/>
            <person name="Grigoriev I.V."/>
        </authorList>
    </citation>
    <scope>NUCLEOTIDE SEQUENCE [LARGE SCALE GENOMIC DNA]</scope>
    <source>
        <strain evidence="4">QSDP1</strain>
    </source>
</reference>
<feature type="transmembrane region" description="Helical" evidence="2">
    <location>
        <begin position="158"/>
        <end position="181"/>
    </location>
</feature>
<feature type="transmembrane region" description="Helical" evidence="2">
    <location>
        <begin position="317"/>
        <end position="335"/>
    </location>
</feature>
<protein>
    <submittedName>
        <fullName evidence="3">Uncharacterized protein</fullName>
    </submittedName>
</protein>
<feature type="transmembrane region" description="Helical" evidence="2">
    <location>
        <begin position="249"/>
        <end position="273"/>
    </location>
</feature>
<dbReference type="InParanoid" id="F0ZIE6"/>